<dbReference type="PANTHER" id="PTHR36923">
    <property type="entry name" value="FERREDOXIN"/>
    <property type="match status" value="1"/>
</dbReference>
<dbReference type="InterPro" id="IPR001080">
    <property type="entry name" value="3Fe4S_ferredoxin"/>
</dbReference>
<sequence>MTLIAQIDESACLGHGDCVHVAPNVFILEGDVAEQVAPGSDEALRNAARACPAGAIIILDADTHAEVDP</sequence>
<dbReference type="RefSeq" id="WP_202954391.1">
    <property type="nucleotide sequence ID" value="NZ_JAPCID010000026.1"/>
</dbReference>
<keyword evidence="5 8" id="KW-0408">Iron</keyword>
<proteinExistence type="predicted"/>
<dbReference type="PRINTS" id="PR00352">
    <property type="entry name" value="3FE4SFRDOXIN"/>
</dbReference>
<gene>
    <name evidence="9" type="ORF">OJ962_18630</name>
</gene>
<organism evidence="9 10">
    <name type="scientific">Solirubrobacter deserti</name>
    <dbReference type="NCBI Taxonomy" id="2282478"/>
    <lineage>
        <taxon>Bacteria</taxon>
        <taxon>Bacillati</taxon>
        <taxon>Actinomycetota</taxon>
        <taxon>Thermoleophilia</taxon>
        <taxon>Solirubrobacterales</taxon>
        <taxon>Solirubrobacteraceae</taxon>
        <taxon>Solirubrobacter</taxon>
    </lineage>
</organism>
<dbReference type="EMBL" id="JAPCID010000026">
    <property type="protein sequence ID" value="MDA0139522.1"/>
    <property type="molecule type" value="Genomic_DNA"/>
</dbReference>
<evidence type="ECO:0000256" key="5">
    <source>
        <dbReference type="ARBA" id="ARBA00023004"/>
    </source>
</evidence>
<evidence type="ECO:0000256" key="6">
    <source>
        <dbReference type="ARBA" id="ARBA00023014"/>
    </source>
</evidence>
<accession>A0ABT4RLT7</accession>
<keyword evidence="10" id="KW-1185">Reference proteome</keyword>
<comment type="caution">
    <text evidence="9">The sequence shown here is derived from an EMBL/GenBank/DDBJ whole genome shotgun (WGS) entry which is preliminary data.</text>
</comment>
<dbReference type="Proteomes" id="UP001147700">
    <property type="component" value="Unassembled WGS sequence"/>
</dbReference>
<keyword evidence="7" id="KW-0003">3Fe-4S</keyword>
<evidence type="ECO:0000256" key="4">
    <source>
        <dbReference type="ARBA" id="ARBA00022982"/>
    </source>
</evidence>
<dbReference type="SUPFAM" id="SSF54862">
    <property type="entry name" value="4Fe-4S ferredoxins"/>
    <property type="match status" value="1"/>
</dbReference>
<keyword evidence="2 8" id="KW-0813">Transport</keyword>
<evidence type="ECO:0000256" key="3">
    <source>
        <dbReference type="ARBA" id="ARBA00022723"/>
    </source>
</evidence>
<keyword evidence="3 8" id="KW-0479">Metal-binding</keyword>
<evidence type="ECO:0000256" key="1">
    <source>
        <dbReference type="ARBA" id="ARBA00001927"/>
    </source>
</evidence>
<dbReference type="Pfam" id="PF13370">
    <property type="entry name" value="Fer4_13"/>
    <property type="match status" value="1"/>
</dbReference>
<reference evidence="9" key="1">
    <citation type="submission" date="2022-10" db="EMBL/GenBank/DDBJ databases">
        <title>The WGS of Solirubrobacter sp. CPCC 204708.</title>
        <authorList>
            <person name="Jiang Z."/>
        </authorList>
    </citation>
    <scope>NUCLEOTIDE SEQUENCE</scope>
    <source>
        <strain evidence="9">CPCC 204708</strain>
    </source>
</reference>
<name>A0ABT4RLT7_9ACTN</name>
<dbReference type="PANTHER" id="PTHR36923:SF3">
    <property type="entry name" value="FERREDOXIN"/>
    <property type="match status" value="1"/>
</dbReference>
<evidence type="ECO:0000313" key="9">
    <source>
        <dbReference type="EMBL" id="MDA0139522.1"/>
    </source>
</evidence>
<keyword evidence="4 8" id="KW-0249">Electron transport</keyword>
<comment type="cofactor">
    <cofactor evidence="1">
        <name>[3Fe-4S] cluster</name>
        <dbReference type="ChEBI" id="CHEBI:21137"/>
    </cofactor>
</comment>
<evidence type="ECO:0000256" key="8">
    <source>
        <dbReference type="RuleBase" id="RU368020"/>
    </source>
</evidence>
<evidence type="ECO:0000313" key="10">
    <source>
        <dbReference type="Proteomes" id="UP001147700"/>
    </source>
</evidence>
<protein>
    <recommendedName>
        <fullName evidence="8">Ferredoxin</fullName>
    </recommendedName>
</protein>
<dbReference type="Gene3D" id="3.30.70.20">
    <property type="match status" value="1"/>
</dbReference>
<evidence type="ECO:0000256" key="7">
    <source>
        <dbReference type="ARBA" id="ARBA00023291"/>
    </source>
</evidence>
<keyword evidence="6 8" id="KW-0411">Iron-sulfur</keyword>
<dbReference type="InterPro" id="IPR051269">
    <property type="entry name" value="Fe-S_cluster_ET"/>
</dbReference>
<comment type="function">
    <text evidence="8">Ferredoxins are iron-sulfur proteins that transfer electrons in a wide variety of metabolic reactions.</text>
</comment>
<evidence type="ECO:0000256" key="2">
    <source>
        <dbReference type="ARBA" id="ARBA00022448"/>
    </source>
</evidence>